<protein>
    <recommendedName>
        <fullName evidence="10">Cyclin N-terminal domain-containing protein</fullName>
    </recommendedName>
</protein>
<proteinExistence type="inferred from homology"/>
<reference evidence="8 9" key="1">
    <citation type="journal article" date="2018" name="Cell">
        <title>The Chara Genome: Secondary Complexity and Implications for Plant Terrestrialization.</title>
        <authorList>
            <person name="Nishiyama T."/>
            <person name="Sakayama H."/>
            <person name="Vries J.D."/>
            <person name="Buschmann H."/>
            <person name="Saint-Marcoux D."/>
            <person name="Ullrich K.K."/>
            <person name="Haas F.B."/>
            <person name="Vanderstraeten L."/>
            <person name="Becker D."/>
            <person name="Lang D."/>
            <person name="Vosolsobe S."/>
            <person name="Rombauts S."/>
            <person name="Wilhelmsson P.K.I."/>
            <person name="Janitza P."/>
            <person name="Kern R."/>
            <person name="Heyl A."/>
            <person name="Rumpler F."/>
            <person name="Villalobos L.I.A.C."/>
            <person name="Clay J.M."/>
            <person name="Skokan R."/>
            <person name="Toyoda A."/>
            <person name="Suzuki Y."/>
            <person name="Kagoshima H."/>
            <person name="Schijlen E."/>
            <person name="Tajeshwar N."/>
            <person name="Catarino B."/>
            <person name="Hetherington A.J."/>
            <person name="Saltykova A."/>
            <person name="Bonnot C."/>
            <person name="Breuninger H."/>
            <person name="Symeonidi A."/>
            <person name="Radhakrishnan G.V."/>
            <person name="Van Nieuwerburgh F."/>
            <person name="Deforce D."/>
            <person name="Chang C."/>
            <person name="Karol K.G."/>
            <person name="Hedrich R."/>
            <person name="Ulvskov P."/>
            <person name="Glockner G."/>
            <person name="Delwiche C.F."/>
            <person name="Petrasek J."/>
            <person name="Van de Peer Y."/>
            <person name="Friml J."/>
            <person name="Beilby M."/>
            <person name="Dolan L."/>
            <person name="Kohara Y."/>
            <person name="Sugano S."/>
            <person name="Fujiyama A."/>
            <person name="Delaux P.-M."/>
            <person name="Quint M."/>
            <person name="TheiBen G."/>
            <person name="Hagemann M."/>
            <person name="Harholt J."/>
            <person name="Dunand C."/>
            <person name="Zachgo S."/>
            <person name="Langdale J."/>
            <person name="Maumus F."/>
            <person name="Straeten D.V.D."/>
            <person name="Gould S.B."/>
            <person name="Rensing S.A."/>
        </authorList>
    </citation>
    <scope>NUCLEOTIDE SEQUENCE [LARGE SCALE GENOMIC DNA]</scope>
    <source>
        <strain evidence="8 9">S276</strain>
    </source>
</reference>
<evidence type="ECO:0000256" key="3">
    <source>
        <dbReference type="ARBA" id="ARBA00023306"/>
    </source>
</evidence>
<comment type="caution">
    <text evidence="8">The sequence shown here is derived from an EMBL/GenBank/DDBJ whole genome shotgun (WGS) entry which is preliminary data.</text>
</comment>
<dbReference type="InterPro" id="IPR039361">
    <property type="entry name" value="Cyclin"/>
</dbReference>
<dbReference type="InterPro" id="IPR004367">
    <property type="entry name" value="Cyclin_C-dom"/>
</dbReference>
<dbReference type="Pfam" id="PF00134">
    <property type="entry name" value="Cyclin_N"/>
    <property type="match status" value="1"/>
</dbReference>
<keyword evidence="2 4" id="KW-0195">Cyclin</keyword>
<feature type="compositionally biased region" description="Basic and acidic residues" evidence="5">
    <location>
        <begin position="105"/>
        <end position="115"/>
    </location>
</feature>
<dbReference type="Proteomes" id="UP000265515">
    <property type="component" value="Unassembled WGS sequence"/>
</dbReference>
<dbReference type="SUPFAM" id="SSF47954">
    <property type="entry name" value="Cyclin-like"/>
    <property type="match status" value="2"/>
</dbReference>
<dbReference type="InterPro" id="IPR013763">
    <property type="entry name" value="Cyclin-like_dom"/>
</dbReference>
<dbReference type="GO" id="GO:0051301">
    <property type="term" value="P:cell division"/>
    <property type="evidence" value="ECO:0007669"/>
    <property type="project" value="UniProtKB-KW"/>
</dbReference>
<feature type="compositionally biased region" description="Basic and acidic residues" evidence="5">
    <location>
        <begin position="46"/>
        <end position="55"/>
    </location>
</feature>
<evidence type="ECO:0000259" key="6">
    <source>
        <dbReference type="SMART" id="SM00385"/>
    </source>
</evidence>
<feature type="compositionally biased region" description="Basic and acidic residues" evidence="5">
    <location>
        <begin position="246"/>
        <end position="260"/>
    </location>
</feature>
<sequence length="673" mass="72673">MGRAVQEDRPSGTAKGHPLWQRKEAGAADGTRRVSGVMTRAQKRKACLEESRNDDGGLPSRGGATIAHLAGRWPGSNKVARICPPDPSSRPSFMEEAGNFDGGDCEEHCYPDKPGSRPQPDGACENRGPTADVGRQKEGLRLPADKTVNEPRAAAMSAAADRQQACPRRRGPSLSEPGKKGLANEQRARAASSFPPPSRLAPSRDEYNCRAAGARGGPRLAPGLSLHDQMSNTRKSRSDGGCQTGDADRRLRLRSDDAKEGAGIGGKEGTRKSLRPAKSAPVVEVGCNPAPNLQEVRQSDATTQVRMSCMAGAAVYGGQRDATAQARRSGVDGTAAGNGGGLRTRQGVYPPLRAMIGKWSSSGQQQRGIPTHAQGLGTNATGTTNRRPIATESKKGHGVYDEDIFQNLLLREKGRRCPGYLGTSQPDIHSGHRKVLVNWLVEFSEEFGLQIDTVFRGVAIMDRCLADGPAIRRQKLQLLGVASMLVASKYEETKTPTMILKDSCEVTDPTFTPSLILKMEATVLKILHFDCAMPTVMTFLWHFLRAAKADKRMERTAEHIACLSMLDDGLLASPPSLIAAAVVFLASHTLMREPWSKSMTDWSGYSASDLRQCVERLHAAQMDKEVRTGILTAIWDKYSAADHLSVALLPPSKSLPACLYKKDEDLSAKANKR</sequence>
<feature type="compositionally biased region" description="Low complexity" evidence="5">
    <location>
        <begin position="210"/>
        <end position="224"/>
    </location>
</feature>
<evidence type="ECO:0000256" key="5">
    <source>
        <dbReference type="SAM" id="MobiDB-lite"/>
    </source>
</evidence>
<dbReference type="AlphaFoldDB" id="A0A388JUX8"/>
<evidence type="ECO:0000256" key="2">
    <source>
        <dbReference type="ARBA" id="ARBA00023127"/>
    </source>
</evidence>
<evidence type="ECO:0000256" key="4">
    <source>
        <dbReference type="RuleBase" id="RU000383"/>
    </source>
</evidence>
<dbReference type="CDD" id="cd20506">
    <property type="entry name" value="CYCLIN_AtCycA-like_rpt2"/>
    <property type="match status" value="1"/>
</dbReference>
<feature type="domain" description="Cyclin-like" evidence="6">
    <location>
        <begin position="438"/>
        <end position="525"/>
    </location>
</feature>
<feature type="compositionally biased region" description="Basic and acidic residues" evidence="5">
    <location>
        <begin position="21"/>
        <end position="32"/>
    </location>
</feature>
<dbReference type="SMART" id="SM00385">
    <property type="entry name" value="CYCLIN"/>
    <property type="match status" value="2"/>
</dbReference>
<keyword evidence="1" id="KW-0132">Cell division</keyword>
<feature type="compositionally biased region" description="Basic and acidic residues" evidence="5">
    <location>
        <begin position="1"/>
        <end position="10"/>
    </location>
</feature>
<keyword evidence="9" id="KW-1185">Reference proteome</keyword>
<feature type="region of interest" description="Disordered" evidence="5">
    <location>
        <begin position="362"/>
        <end position="395"/>
    </location>
</feature>
<feature type="region of interest" description="Disordered" evidence="5">
    <location>
        <begin position="1"/>
        <end position="64"/>
    </location>
</feature>
<evidence type="ECO:0008006" key="10">
    <source>
        <dbReference type="Google" id="ProtNLM"/>
    </source>
</evidence>
<feature type="compositionally biased region" description="Polar residues" evidence="5">
    <location>
        <begin position="376"/>
        <end position="386"/>
    </location>
</feature>
<dbReference type="FunFam" id="1.10.472.10:FF:000001">
    <property type="entry name" value="G2/mitotic-specific cyclin"/>
    <property type="match status" value="1"/>
</dbReference>
<feature type="domain" description="Cyclin-like" evidence="6">
    <location>
        <begin position="538"/>
        <end position="619"/>
    </location>
</feature>
<evidence type="ECO:0000259" key="7">
    <source>
        <dbReference type="SMART" id="SM01332"/>
    </source>
</evidence>
<accession>A0A388JUX8</accession>
<dbReference type="SMART" id="SM01332">
    <property type="entry name" value="Cyclin_C"/>
    <property type="match status" value="1"/>
</dbReference>
<feature type="domain" description="Cyclin C-terminal" evidence="7">
    <location>
        <begin position="534"/>
        <end position="652"/>
    </location>
</feature>
<dbReference type="OrthoDB" id="2013528at2759"/>
<evidence type="ECO:0000313" key="8">
    <source>
        <dbReference type="EMBL" id="GBG61580.1"/>
    </source>
</evidence>
<dbReference type="InterPro" id="IPR006671">
    <property type="entry name" value="Cyclin_N"/>
</dbReference>
<organism evidence="8 9">
    <name type="scientific">Chara braunii</name>
    <name type="common">Braun's stonewort</name>
    <dbReference type="NCBI Taxonomy" id="69332"/>
    <lineage>
        <taxon>Eukaryota</taxon>
        <taxon>Viridiplantae</taxon>
        <taxon>Streptophyta</taxon>
        <taxon>Charophyceae</taxon>
        <taxon>Charales</taxon>
        <taxon>Characeae</taxon>
        <taxon>Chara</taxon>
    </lineage>
</organism>
<evidence type="ECO:0000313" key="9">
    <source>
        <dbReference type="Proteomes" id="UP000265515"/>
    </source>
</evidence>
<dbReference type="Pfam" id="PF02984">
    <property type="entry name" value="Cyclin_C"/>
    <property type="match status" value="1"/>
</dbReference>
<dbReference type="EMBL" id="BFEA01000021">
    <property type="protein sequence ID" value="GBG61580.1"/>
    <property type="molecule type" value="Genomic_DNA"/>
</dbReference>
<name>A0A388JUX8_CHABU</name>
<feature type="compositionally biased region" description="Basic and acidic residues" evidence="5">
    <location>
        <begin position="134"/>
        <end position="149"/>
    </location>
</feature>
<dbReference type="PANTHER" id="PTHR10177">
    <property type="entry name" value="CYCLINS"/>
    <property type="match status" value="1"/>
</dbReference>
<feature type="region of interest" description="Disordered" evidence="5">
    <location>
        <begin position="84"/>
        <end position="277"/>
    </location>
</feature>
<dbReference type="Gene3D" id="1.10.472.10">
    <property type="entry name" value="Cyclin-like"/>
    <property type="match status" value="2"/>
</dbReference>
<keyword evidence="3" id="KW-0131">Cell cycle</keyword>
<dbReference type="InterPro" id="IPR036915">
    <property type="entry name" value="Cyclin-like_sf"/>
</dbReference>
<comment type="similarity">
    <text evidence="4">Belongs to the cyclin family.</text>
</comment>
<gene>
    <name evidence="8" type="ORF">CBR_g22377</name>
</gene>
<evidence type="ECO:0000256" key="1">
    <source>
        <dbReference type="ARBA" id="ARBA00022618"/>
    </source>
</evidence>
<dbReference type="STRING" id="69332.A0A388JUX8"/>
<dbReference type="Gramene" id="GBG61580">
    <property type="protein sequence ID" value="GBG61580"/>
    <property type="gene ID" value="CBR_g22377"/>
</dbReference>
<feature type="compositionally biased region" description="Low complexity" evidence="5">
    <location>
        <begin position="152"/>
        <end position="165"/>
    </location>
</feature>